<name>A0A3S6QCY6_9CAUD</name>
<dbReference type="InterPro" id="IPR023385">
    <property type="entry name" value="YopX-like_C"/>
</dbReference>
<keyword evidence="3" id="KW-1185">Reference proteome</keyword>
<dbReference type="EMBL" id="MG557979">
    <property type="protein sequence ID" value="AUG84717.1"/>
    <property type="molecule type" value="Genomic_DNA"/>
</dbReference>
<dbReference type="NCBIfam" id="TIGR01671">
    <property type="entry name" value="phage_TIGR01671"/>
    <property type="match status" value="1"/>
</dbReference>
<dbReference type="InterPro" id="IPR010024">
    <property type="entry name" value="CHP16711"/>
</dbReference>
<protein>
    <recommendedName>
        <fullName evidence="1">YopX protein domain-containing protein</fullName>
    </recommendedName>
</protein>
<dbReference type="SUPFAM" id="SSF159006">
    <property type="entry name" value="YopX-like"/>
    <property type="match status" value="1"/>
</dbReference>
<dbReference type="Proteomes" id="UP000273025">
    <property type="component" value="Segment"/>
</dbReference>
<evidence type="ECO:0000313" key="2">
    <source>
        <dbReference type="EMBL" id="AUG84717.1"/>
    </source>
</evidence>
<evidence type="ECO:0000313" key="3">
    <source>
        <dbReference type="Proteomes" id="UP000273025"/>
    </source>
</evidence>
<gene>
    <name evidence="2" type="ORF">Lpa804_125</name>
</gene>
<sequence length="126" mass="14298">MADYVSAIQNGDTQGTPSSVNVIVNRKNETWDIKNDNVELLQFTGLKDVNGKNIYVGDIVNVWSNMSELKMEPKVNEIVSEDLFGTPGMFLKSLKAHFIEPCLHDYWSNQFEVIGNVYENPELLED</sequence>
<evidence type="ECO:0000259" key="1">
    <source>
        <dbReference type="Pfam" id="PF09643"/>
    </source>
</evidence>
<dbReference type="InterPro" id="IPR019096">
    <property type="entry name" value="YopX_protein"/>
</dbReference>
<organism evidence="2 3">
    <name type="scientific">Lactobacillus phage Lpa804</name>
    <dbReference type="NCBI Taxonomy" id="2059850"/>
    <lineage>
        <taxon>Viruses</taxon>
        <taxon>Duplodnaviria</taxon>
        <taxon>Heunggongvirae</taxon>
        <taxon>Uroviricota</taxon>
        <taxon>Caudoviricetes</taxon>
        <taxon>Herelleviridae</taxon>
        <taxon>Harbinvirus</taxon>
        <taxon>Harbinvirus Lpa804</taxon>
    </lineage>
</organism>
<reference evidence="2 3" key="1">
    <citation type="submission" date="2017-11" db="EMBL/GenBank/DDBJ databases">
        <title>Isolation and Characterization of phages of Lactobacillus pentosus and plantarum.</title>
        <authorList>
            <person name="Qi R."/>
            <person name="Yu M."/>
            <person name="Tang T."/>
            <person name="Qiao X."/>
            <person name="Li Y."/>
        </authorList>
    </citation>
    <scope>NUCLEOTIDE SEQUENCE [LARGE SCALE GENOMIC DNA]</scope>
</reference>
<dbReference type="Pfam" id="PF09643">
    <property type="entry name" value="YopX"/>
    <property type="match status" value="1"/>
</dbReference>
<feature type="domain" description="YopX protein" evidence="1">
    <location>
        <begin position="27"/>
        <end position="125"/>
    </location>
</feature>
<dbReference type="Gene3D" id="2.30.30.290">
    <property type="entry name" value="YopX-like domains"/>
    <property type="match status" value="1"/>
</dbReference>
<proteinExistence type="predicted"/>
<accession>A0A3S6QCY6</accession>